<evidence type="ECO:0000313" key="1">
    <source>
        <dbReference type="EMBL" id="MBW88026.1"/>
    </source>
</evidence>
<proteinExistence type="predicted"/>
<reference evidence="1" key="1">
    <citation type="submission" date="2018-02" db="EMBL/GenBank/DDBJ databases">
        <title>Rhizophora mucronata_Transcriptome.</title>
        <authorList>
            <person name="Meera S.P."/>
            <person name="Sreeshan A."/>
            <person name="Augustine A."/>
        </authorList>
    </citation>
    <scope>NUCLEOTIDE SEQUENCE</scope>
    <source>
        <tissue evidence="1">Leaf</tissue>
    </source>
</reference>
<name>A0A2P2J3E0_RHIMU</name>
<organism evidence="1">
    <name type="scientific">Rhizophora mucronata</name>
    <name type="common">Asiatic mangrove</name>
    <dbReference type="NCBI Taxonomy" id="61149"/>
    <lineage>
        <taxon>Eukaryota</taxon>
        <taxon>Viridiplantae</taxon>
        <taxon>Streptophyta</taxon>
        <taxon>Embryophyta</taxon>
        <taxon>Tracheophyta</taxon>
        <taxon>Spermatophyta</taxon>
        <taxon>Magnoliopsida</taxon>
        <taxon>eudicotyledons</taxon>
        <taxon>Gunneridae</taxon>
        <taxon>Pentapetalae</taxon>
        <taxon>rosids</taxon>
        <taxon>fabids</taxon>
        <taxon>Malpighiales</taxon>
        <taxon>Rhizophoraceae</taxon>
        <taxon>Rhizophora</taxon>
    </lineage>
</organism>
<dbReference type="AlphaFoldDB" id="A0A2P2J3E0"/>
<sequence>MKNNNWSTNLAYVYSAAKQRMIKASCQHMMTLLII</sequence>
<accession>A0A2P2J3E0</accession>
<protein>
    <submittedName>
        <fullName evidence="1">Uncharacterized protein</fullName>
    </submittedName>
</protein>
<dbReference type="EMBL" id="GGEC01007543">
    <property type="protein sequence ID" value="MBW88026.1"/>
    <property type="molecule type" value="Transcribed_RNA"/>
</dbReference>